<dbReference type="OrthoDB" id="8547299at2"/>
<gene>
    <name evidence="2" type="ORF">C7S18_22760</name>
</gene>
<feature type="transmembrane region" description="Helical" evidence="1">
    <location>
        <begin position="12"/>
        <end position="32"/>
    </location>
</feature>
<dbReference type="Pfam" id="PF07963">
    <property type="entry name" value="N_methyl"/>
    <property type="match status" value="1"/>
</dbReference>
<sequence>MRNRQRPRGFSLIEVLIAVVVLSTGMLALAALQSTITRNSVAAKARSQAVAAANDVLDLARERASRDENGFENLQSTGLQDWVVPDIARDGGSPQRFQKRLTVTRLVAGGPGDPCSADAPCFRVLAANQSAPNDTVGLKQVDVDIQWVDDAGITQSVRVSDLIYDVPRTAQYGLLQP</sequence>
<dbReference type="InterPro" id="IPR012902">
    <property type="entry name" value="N_methyl_site"/>
</dbReference>
<dbReference type="KEGG" id="xba:C7S18_22760"/>
<protein>
    <recommendedName>
        <fullName evidence="4">Type IV pilus modification protein PilV</fullName>
    </recommendedName>
</protein>
<name>A0A2P1PY96_9GAMM</name>
<evidence type="ECO:0000313" key="3">
    <source>
        <dbReference type="Proteomes" id="UP000241074"/>
    </source>
</evidence>
<dbReference type="NCBIfam" id="TIGR02532">
    <property type="entry name" value="IV_pilin_GFxxxE"/>
    <property type="match status" value="1"/>
</dbReference>
<accession>A0A2P1PY96</accession>
<dbReference type="Proteomes" id="UP000241074">
    <property type="component" value="Chromosome"/>
</dbReference>
<reference evidence="2 3" key="1">
    <citation type="submission" date="2018-03" db="EMBL/GenBank/DDBJ databases">
        <title>Ahniella affigens gen. nov., sp. nov., a gammaproteobacterium isolated from sandy soil near a stream.</title>
        <authorList>
            <person name="Ko Y."/>
            <person name="Kim J.-H."/>
        </authorList>
    </citation>
    <scope>NUCLEOTIDE SEQUENCE [LARGE SCALE GENOMIC DNA]</scope>
    <source>
        <strain evidence="2 3">D13</strain>
    </source>
</reference>
<evidence type="ECO:0008006" key="4">
    <source>
        <dbReference type="Google" id="ProtNLM"/>
    </source>
</evidence>
<proteinExistence type="predicted"/>
<dbReference type="PROSITE" id="PS00409">
    <property type="entry name" value="PROKAR_NTER_METHYL"/>
    <property type="match status" value="1"/>
</dbReference>
<evidence type="ECO:0000313" key="2">
    <source>
        <dbReference type="EMBL" id="AVP99822.1"/>
    </source>
</evidence>
<keyword evidence="1" id="KW-1133">Transmembrane helix</keyword>
<evidence type="ECO:0000256" key="1">
    <source>
        <dbReference type="SAM" id="Phobius"/>
    </source>
</evidence>
<dbReference type="AlphaFoldDB" id="A0A2P1PY96"/>
<keyword evidence="1" id="KW-0472">Membrane</keyword>
<keyword evidence="1" id="KW-0812">Transmembrane</keyword>
<reference evidence="2 3" key="2">
    <citation type="submission" date="2018-03" db="EMBL/GenBank/DDBJ databases">
        <authorList>
            <person name="Keele B.F."/>
        </authorList>
    </citation>
    <scope>NUCLEOTIDE SEQUENCE [LARGE SCALE GENOMIC DNA]</scope>
    <source>
        <strain evidence="2 3">D13</strain>
    </source>
</reference>
<keyword evidence="3" id="KW-1185">Reference proteome</keyword>
<dbReference type="RefSeq" id="WP_106893741.1">
    <property type="nucleotide sequence ID" value="NZ_CP027860.1"/>
</dbReference>
<organism evidence="2 3">
    <name type="scientific">Ahniella affigens</name>
    <dbReference type="NCBI Taxonomy" id="2021234"/>
    <lineage>
        <taxon>Bacteria</taxon>
        <taxon>Pseudomonadati</taxon>
        <taxon>Pseudomonadota</taxon>
        <taxon>Gammaproteobacteria</taxon>
        <taxon>Lysobacterales</taxon>
        <taxon>Rhodanobacteraceae</taxon>
        <taxon>Ahniella</taxon>
    </lineage>
</organism>
<dbReference type="EMBL" id="CP027860">
    <property type="protein sequence ID" value="AVP99822.1"/>
    <property type="molecule type" value="Genomic_DNA"/>
</dbReference>